<dbReference type="SUPFAM" id="SSF46785">
    <property type="entry name" value="Winged helix' DNA-binding domain"/>
    <property type="match status" value="1"/>
</dbReference>
<dbReference type="STRING" id="882082.SaccyDRAFT_2209"/>
<name>H5XNN3_9PSEU</name>
<dbReference type="AlphaFoldDB" id="H5XNN3"/>
<dbReference type="eggNOG" id="COG1940">
    <property type="taxonomic scope" value="Bacteria"/>
</dbReference>
<accession>H5XNN3</accession>
<dbReference type="Gene3D" id="1.10.10.10">
    <property type="entry name" value="Winged helix-like DNA-binding domain superfamily/Winged helix DNA-binding domain"/>
    <property type="match status" value="1"/>
</dbReference>
<dbReference type="Gene3D" id="3.30.420.40">
    <property type="match status" value="2"/>
</dbReference>
<reference evidence="2 3" key="1">
    <citation type="submission" date="2011-11" db="EMBL/GenBank/DDBJ databases">
        <title>The Noncontiguous Finished sequence of Saccharomonospora cyanea NA-134.</title>
        <authorList>
            <consortium name="US DOE Joint Genome Institute"/>
            <person name="Lucas S."/>
            <person name="Han J."/>
            <person name="Lapidus A."/>
            <person name="Cheng J.-F."/>
            <person name="Goodwin L."/>
            <person name="Pitluck S."/>
            <person name="Peters L."/>
            <person name="Ovchinnikova G."/>
            <person name="Lu M."/>
            <person name="Detter J.C."/>
            <person name="Han C."/>
            <person name="Tapia R."/>
            <person name="Land M."/>
            <person name="Hauser L."/>
            <person name="Kyrpides N."/>
            <person name="Ivanova N."/>
            <person name="Pagani I."/>
            <person name="Brambilla E.-M."/>
            <person name="Klenk H.-P."/>
            <person name="Woyke T."/>
        </authorList>
    </citation>
    <scope>NUCLEOTIDE SEQUENCE [LARGE SCALE GENOMIC DNA]</scope>
    <source>
        <strain evidence="2 3">NA-134</strain>
    </source>
</reference>
<dbReference type="InterPro" id="IPR036388">
    <property type="entry name" value="WH-like_DNA-bd_sf"/>
</dbReference>
<proteinExistence type="inferred from homology"/>
<keyword evidence="3" id="KW-1185">Reference proteome</keyword>
<comment type="similarity">
    <text evidence="1">Belongs to the ROK (NagC/XylR) family.</text>
</comment>
<dbReference type="SUPFAM" id="SSF53067">
    <property type="entry name" value="Actin-like ATPase domain"/>
    <property type="match status" value="1"/>
</dbReference>
<sequence length="412" mass="42690">MCPDDYVKRSSQTYFGCRIKFAMSHPAERSAPTGQEALRRIRTGAVLAALREHGPVSRTELAELTGYRPSSLTVIVRDLMATGHIVQVGTAGSSGGRRPHLLRFNPSAESLVALSLEGEQANAAVVDLSGELLSGHSRRVDPAEPLGDLVAVVAEALDANPQPRPSRVVFSLPGVATEKGAVTLSPVLRALGEDSLAAMLSDRLGLPVQIENDVNLVALGERERGAATDVDDLVLVYVGYGIGAAVVSDGSLCRGAAGFAGEIGFLPTSVPPGPHTGDRGPFEQRWSVPGIGAALSELDGHESRDPVAALAARVAEPAVASLRRQVIEAWAFAVVVCSCVTNPARVVLAGAAPRLGDAGLTELRDLVRAAAPSAPEVVYAELGPQALNVGAVSPSLLSHAANPAQPLPRKGS</sequence>
<keyword evidence="2" id="KW-0808">Transferase</keyword>
<evidence type="ECO:0000313" key="2">
    <source>
        <dbReference type="EMBL" id="EHR61094.1"/>
    </source>
</evidence>
<dbReference type="Pfam" id="PF00480">
    <property type="entry name" value="ROK"/>
    <property type="match status" value="1"/>
</dbReference>
<dbReference type="PANTHER" id="PTHR18964:SF149">
    <property type="entry name" value="BIFUNCTIONAL UDP-N-ACETYLGLUCOSAMINE 2-EPIMERASE_N-ACETYLMANNOSAMINE KINASE"/>
    <property type="match status" value="1"/>
</dbReference>
<dbReference type="PANTHER" id="PTHR18964">
    <property type="entry name" value="ROK (REPRESSOR, ORF, KINASE) FAMILY"/>
    <property type="match status" value="1"/>
</dbReference>
<protein>
    <submittedName>
        <fullName evidence="2">Transcriptional regulator/sugar kinase</fullName>
    </submittedName>
</protein>
<dbReference type="InterPro" id="IPR043129">
    <property type="entry name" value="ATPase_NBD"/>
</dbReference>
<dbReference type="HOGENOM" id="CLU_036604_13_3_11"/>
<dbReference type="EMBL" id="CM001440">
    <property type="protein sequence ID" value="EHR61094.1"/>
    <property type="molecule type" value="Genomic_DNA"/>
</dbReference>
<dbReference type="Proteomes" id="UP000002791">
    <property type="component" value="Chromosome"/>
</dbReference>
<evidence type="ECO:0000313" key="3">
    <source>
        <dbReference type="Proteomes" id="UP000002791"/>
    </source>
</evidence>
<keyword evidence="2" id="KW-0418">Kinase</keyword>
<dbReference type="InterPro" id="IPR036390">
    <property type="entry name" value="WH_DNA-bd_sf"/>
</dbReference>
<dbReference type="InterPro" id="IPR000600">
    <property type="entry name" value="ROK"/>
</dbReference>
<gene>
    <name evidence="2" type="ORF">SaccyDRAFT_2209</name>
</gene>
<dbReference type="GO" id="GO:0016301">
    <property type="term" value="F:kinase activity"/>
    <property type="evidence" value="ECO:0007669"/>
    <property type="project" value="UniProtKB-KW"/>
</dbReference>
<organism evidence="2 3">
    <name type="scientific">Saccharomonospora cyanea NA-134</name>
    <dbReference type="NCBI Taxonomy" id="882082"/>
    <lineage>
        <taxon>Bacteria</taxon>
        <taxon>Bacillati</taxon>
        <taxon>Actinomycetota</taxon>
        <taxon>Actinomycetes</taxon>
        <taxon>Pseudonocardiales</taxon>
        <taxon>Pseudonocardiaceae</taxon>
        <taxon>Saccharomonospora</taxon>
    </lineage>
</organism>
<evidence type="ECO:0000256" key="1">
    <source>
        <dbReference type="ARBA" id="ARBA00006479"/>
    </source>
</evidence>